<evidence type="ECO:0000313" key="2">
    <source>
        <dbReference type="EMBL" id="KAH7130066.1"/>
    </source>
</evidence>
<feature type="transmembrane region" description="Helical" evidence="1">
    <location>
        <begin position="202"/>
        <end position="224"/>
    </location>
</feature>
<keyword evidence="1" id="KW-1133">Transmembrane helix</keyword>
<organism evidence="2 3">
    <name type="scientific">Dendryphion nanum</name>
    <dbReference type="NCBI Taxonomy" id="256645"/>
    <lineage>
        <taxon>Eukaryota</taxon>
        <taxon>Fungi</taxon>
        <taxon>Dikarya</taxon>
        <taxon>Ascomycota</taxon>
        <taxon>Pezizomycotina</taxon>
        <taxon>Dothideomycetes</taxon>
        <taxon>Pleosporomycetidae</taxon>
        <taxon>Pleosporales</taxon>
        <taxon>Torulaceae</taxon>
        <taxon>Dendryphion</taxon>
    </lineage>
</organism>
<comment type="caution">
    <text evidence="2">The sequence shown here is derived from an EMBL/GenBank/DDBJ whole genome shotgun (WGS) entry which is preliminary data.</text>
</comment>
<feature type="transmembrane region" description="Helical" evidence="1">
    <location>
        <begin position="244"/>
        <end position="260"/>
    </location>
</feature>
<dbReference type="AlphaFoldDB" id="A0A9P9IRR6"/>
<keyword evidence="1" id="KW-0812">Transmembrane</keyword>
<dbReference type="Proteomes" id="UP000700596">
    <property type="component" value="Unassembled WGS sequence"/>
</dbReference>
<feature type="transmembrane region" description="Helical" evidence="1">
    <location>
        <begin position="293"/>
        <end position="311"/>
    </location>
</feature>
<keyword evidence="3" id="KW-1185">Reference proteome</keyword>
<reference evidence="2" key="1">
    <citation type="journal article" date="2021" name="Nat. Commun.">
        <title>Genetic determinants of endophytism in the Arabidopsis root mycobiome.</title>
        <authorList>
            <person name="Mesny F."/>
            <person name="Miyauchi S."/>
            <person name="Thiergart T."/>
            <person name="Pickel B."/>
            <person name="Atanasova L."/>
            <person name="Karlsson M."/>
            <person name="Huettel B."/>
            <person name="Barry K.W."/>
            <person name="Haridas S."/>
            <person name="Chen C."/>
            <person name="Bauer D."/>
            <person name="Andreopoulos W."/>
            <person name="Pangilinan J."/>
            <person name="LaButti K."/>
            <person name="Riley R."/>
            <person name="Lipzen A."/>
            <person name="Clum A."/>
            <person name="Drula E."/>
            <person name="Henrissat B."/>
            <person name="Kohler A."/>
            <person name="Grigoriev I.V."/>
            <person name="Martin F.M."/>
            <person name="Hacquard S."/>
        </authorList>
    </citation>
    <scope>NUCLEOTIDE SEQUENCE</scope>
    <source>
        <strain evidence="2">MPI-CAGE-CH-0243</strain>
    </source>
</reference>
<gene>
    <name evidence="2" type="ORF">B0J11DRAFT_243598</name>
</gene>
<dbReference type="OrthoDB" id="2431938at2759"/>
<accession>A0A9P9IRR6</accession>
<feature type="transmembrane region" description="Helical" evidence="1">
    <location>
        <begin position="12"/>
        <end position="32"/>
    </location>
</feature>
<evidence type="ECO:0000256" key="1">
    <source>
        <dbReference type="SAM" id="Phobius"/>
    </source>
</evidence>
<name>A0A9P9IRR6_9PLEO</name>
<feature type="transmembrane region" description="Helical" evidence="1">
    <location>
        <begin position="91"/>
        <end position="110"/>
    </location>
</feature>
<evidence type="ECO:0000313" key="3">
    <source>
        <dbReference type="Proteomes" id="UP000700596"/>
    </source>
</evidence>
<proteinExistence type="predicted"/>
<keyword evidence="1" id="KW-0472">Membrane</keyword>
<feature type="transmembrane region" description="Helical" evidence="1">
    <location>
        <begin position="171"/>
        <end position="190"/>
    </location>
</feature>
<feature type="transmembrane region" description="Helical" evidence="1">
    <location>
        <begin position="131"/>
        <end position="151"/>
    </location>
</feature>
<feature type="transmembrane region" description="Helical" evidence="1">
    <location>
        <begin position="323"/>
        <end position="349"/>
    </location>
</feature>
<protein>
    <submittedName>
        <fullName evidence="2">Uncharacterized protein</fullName>
    </submittedName>
</protein>
<dbReference type="EMBL" id="JAGMWT010000004">
    <property type="protein sequence ID" value="KAH7130066.1"/>
    <property type="molecule type" value="Genomic_DNA"/>
</dbReference>
<sequence>MPPSRPPSSKLGRAFSSNLIFLVIAAVCGYYMDLPGMLAVSNTTENGFFHWGKVREPVLEQFHLLGFLDVIIRDVTAGFAPSIYQVDPVSWWQMIVFLIDVAPMYMVWLMESSRPLTRGSIARFPSIMATIAQFAGGGVFFPINYFLHLVYRPPSTSTSRDDLRVDLSDAFLWLPLSLLFNTAPTLAMYFAPTFATRHYYTWFWQLFTVRIGITYYTIVSLVKLTGFSMSGHKLNYQATLRKLFAPYIVLQTALWLYSIFNTPYPLRTVFVPGKIEADFAGTFIGLMRRLLQVDQWSVMGSSFLWLIYLMWDMSHIGLVSRKQLYSFPLLLAIFPLLGPGATFVVMWLWKERFVVPDESEKKRR</sequence>